<comment type="caution">
    <text evidence="8">The sequence shown here is derived from an EMBL/GenBank/DDBJ whole genome shotgun (WGS) entry which is preliminary data.</text>
</comment>
<dbReference type="InterPro" id="IPR010255">
    <property type="entry name" value="Haem_peroxidase_sf"/>
</dbReference>
<sequence length="258" mass="29062">DFWIAAGNAVIRQTSINNTLDMRGSFRWGRRDQLSCPGSGDRVPAPTGCDATEAAMIERMGLTWRDAVALMGAHTLGRGDIRFSGHHGTWSNTNVTALVFDKRYFEAAHGNAWRPRANPGPTTNDFTTGKLTDGGNIRLMLKTDLCLTMDVRNVDTQPCCSRTDLFYPHVENDCPPQMSRCPLENMCPTQMRRCPMYPDFHPWMEAVEAFEEMRSSDWVTNQPFYSSFEDAWSKATSVGRIDGLRSLRESCDADDLFQ</sequence>
<evidence type="ECO:0000256" key="2">
    <source>
        <dbReference type="ARBA" id="ARBA00022617"/>
    </source>
</evidence>
<evidence type="ECO:0000256" key="5">
    <source>
        <dbReference type="ARBA" id="ARBA00023004"/>
    </source>
</evidence>
<keyword evidence="4" id="KW-0560">Oxidoreductase</keyword>
<evidence type="ECO:0000256" key="6">
    <source>
        <dbReference type="RuleBase" id="RU004241"/>
    </source>
</evidence>
<evidence type="ECO:0000256" key="1">
    <source>
        <dbReference type="ARBA" id="ARBA00022559"/>
    </source>
</evidence>
<evidence type="ECO:0000313" key="8">
    <source>
        <dbReference type="EMBL" id="EJK61609.1"/>
    </source>
</evidence>
<dbReference type="GO" id="GO:0034599">
    <property type="term" value="P:cellular response to oxidative stress"/>
    <property type="evidence" value="ECO:0007669"/>
    <property type="project" value="InterPro"/>
</dbReference>
<dbReference type="EMBL" id="AGNL01019751">
    <property type="protein sequence ID" value="EJK61609.1"/>
    <property type="molecule type" value="Genomic_DNA"/>
</dbReference>
<dbReference type="GO" id="GO:0000302">
    <property type="term" value="P:response to reactive oxygen species"/>
    <property type="evidence" value="ECO:0007669"/>
    <property type="project" value="TreeGrafter"/>
</dbReference>
<dbReference type="PANTHER" id="PTHR31356:SF36">
    <property type="entry name" value="L-ASCORBATE PEROXIDASE 3"/>
    <property type="match status" value="1"/>
</dbReference>
<keyword evidence="3" id="KW-0479">Metal-binding</keyword>
<dbReference type="Pfam" id="PF00141">
    <property type="entry name" value="peroxidase"/>
    <property type="match status" value="1"/>
</dbReference>
<dbReference type="Gene3D" id="1.10.520.10">
    <property type="match status" value="1"/>
</dbReference>
<dbReference type="InterPro" id="IPR044831">
    <property type="entry name" value="Ccp1-like"/>
</dbReference>
<dbReference type="Gene3D" id="1.10.420.10">
    <property type="entry name" value="Peroxidase, domain 2"/>
    <property type="match status" value="1"/>
</dbReference>
<dbReference type="Proteomes" id="UP000266841">
    <property type="component" value="Unassembled WGS sequence"/>
</dbReference>
<dbReference type="PANTHER" id="PTHR31356">
    <property type="entry name" value="THYLAKOID LUMENAL 29 KDA PROTEIN, CHLOROPLASTIC-RELATED"/>
    <property type="match status" value="1"/>
</dbReference>
<reference evidence="8 9" key="1">
    <citation type="journal article" date="2012" name="Genome Biol.">
        <title>Genome and low-iron response of an oceanic diatom adapted to chronic iron limitation.</title>
        <authorList>
            <person name="Lommer M."/>
            <person name="Specht M."/>
            <person name="Roy A.S."/>
            <person name="Kraemer L."/>
            <person name="Andreson R."/>
            <person name="Gutowska M.A."/>
            <person name="Wolf J."/>
            <person name="Bergner S.V."/>
            <person name="Schilhabel M.B."/>
            <person name="Klostermeier U.C."/>
            <person name="Beiko R.G."/>
            <person name="Rosenstiel P."/>
            <person name="Hippler M."/>
            <person name="Laroche J."/>
        </authorList>
    </citation>
    <scope>NUCLEOTIDE SEQUENCE [LARGE SCALE GENOMIC DNA]</scope>
    <source>
        <strain evidence="8 9">CCMP1005</strain>
    </source>
</reference>
<dbReference type="GO" id="GO:0046872">
    <property type="term" value="F:metal ion binding"/>
    <property type="evidence" value="ECO:0007669"/>
    <property type="project" value="UniProtKB-KW"/>
</dbReference>
<evidence type="ECO:0000259" key="7">
    <source>
        <dbReference type="PROSITE" id="PS50873"/>
    </source>
</evidence>
<dbReference type="SUPFAM" id="SSF48113">
    <property type="entry name" value="Heme-dependent peroxidases"/>
    <property type="match status" value="1"/>
</dbReference>
<dbReference type="PROSITE" id="PS00435">
    <property type="entry name" value="PEROXIDASE_1"/>
    <property type="match status" value="1"/>
</dbReference>
<keyword evidence="9" id="KW-1185">Reference proteome</keyword>
<dbReference type="AlphaFoldDB" id="K0S9M7"/>
<gene>
    <name evidence="8" type="ORF">THAOC_17870</name>
</gene>
<feature type="domain" description="Plant heme peroxidase family profile" evidence="7">
    <location>
        <begin position="4"/>
        <end position="255"/>
    </location>
</feature>
<dbReference type="GO" id="GO:0020037">
    <property type="term" value="F:heme binding"/>
    <property type="evidence" value="ECO:0007669"/>
    <property type="project" value="InterPro"/>
</dbReference>
<dbReference type="GO" id="GO:0042744">
    <property type="term" value="P:hydrogen peroxide catabolic process"/>
    <property type="evidence" value="ECO:0007669"/>
    <property type="project" value="TreeGrafter"/>
</dbReference>
<feature type="non-terminal residue" evidence="8">
    <location>
        <position position="1"/>
    </location>
</feature>
<keyword evidence="5" id="KW-0408">Iron</keyword>
<name>K0S9M7_THAOC</name>
<organism evidence="8 9">
    <name type="scientific">Thalassiosira oceanica</name>
    <name type="common">Marine diatom</name>
    <dbReference type="NCBI Taxonomy" id="159749"/>
    <lineage>
        <taxon>Eukaryota</taxon>
        <taxon>Sar</taxon>
        <taxon>Stramenopiles</taxon>
        <taxon>Ochrophyta</taxon>
        <taxon>Bacillariophyta</taxon>
        <taxon>Coscinodiscophyceae</taxon>
        <taxon>Thalassiosirophycidae</taxon>
        <taxon>Thalassiosirales</taxon>
        <taxon>Thalassiosiraceae</taxon>
        <taxon>Thalassiosira</taxon>
    </lineage>
</organism>
<comment type="similarity">
    <text evidence="6">Belongs to the peroxidase family.</text>
</comment>
<protein>
    <recommendedName>
        <fullName evidence="7">Plant heme peroxidase family profile domain-containing protein</fullName>
    </recommendedName>
</protein>
<dbReference type="InterPro" id="IPR019793">
    <property type="entry name" value="Peroxidases_heam-ligand_BS"/>
</dbReference>
<accession>K0S9M7</accession>
<evidence type="ECO:0000256" key="3">
    <source>
        <dbReference type="ARBA" id="ARBA00022723"/>
    </source>
</evidence>
<dbReference type="GO" id="GO:0004601">
    <property type="term" value="F:peroxidase activity"/>
    <property type="evidence" value="ECO:0007669"/>
    <property type="project" value="UniProtKB-KW"/>
</dbReference>
<dbReference type="InterPro" id="IPR002016">
    <property type="entry name" value="Haem_peroxidase"/>
</dbReference>
<evidence type="ECO:0000256" key="4">
    <source>
        <dbReference type="ARBA" id="ARBA00023002"/>
    </source>
</evidence>
<keyword evidence="1" id="KW-0575">Peroxidase</keyword>
<dbReference type="OrthoDB" id="5399006at2759"/>
<keyword evidence="2" id="KW-0349">Heme</keyword>
<proteinExistence type="inferred from homology"/>
<evidence type="ECO:0000313" key="9">
    <source>
        <dbReference type="Proteomes" id="UP000266841"/>
    </source>
</evidence>
<dbReference type="PROSITE" id="PS50873">
    <property type="entry name" value="PEROXIDASE_4"/>
    <property type="match status" value="1"/>
</dbReference>